<dbReference type="GO" id="GO:0016020">
    <property type="term" value="C:membrane"/>
    <property type="evidence" value="ECO:0007669"/>
    <property type="project" value="UniProtKB-SubCell"/>
</dbReference>
<name>A0A0E3SSZ8_METMT</name>
<organism evidence="6 7">
    <name type="scientific">Methanococcoides methylutens MM1</name>
    <dbReference type="NCBI Taxonomy" id="1434104"/>
    <lineage>
        <taxon>Archaea</taxon>
        <taxon>Methanobacteriati</taxon>
        <taxon>Methanobacteriota</taxon>
        <taxon>Stenosarchaea group</taxon>
        <taxon>Methanomicrobia</taxon>
        <taxon>Methanosarcinales</taxon>
        <taxon>Methanosarcinaceae</taxon>
        <taxon>Methanococcoides</taxon>
    </lineage>
</organism>
<dbReference type="Pfam" id="PF00146">
    <property type="entry name" value="NADHdh"/>
    <property type="match status" value="1"/>
</dbReference>
<dbReference type="InterPro" id="IPR001694">
    <property type="entry name" value="NADH_UbQ_OxRdtase_su1/FPO"/>
</dbReference>
<keyword evidence="4 5" id="KW-0472">Membrane</keyword>
<protein>
    <submittedName>
        <fullName evidence="6">FPO subunit H</fullName>
    </submittedName>
</protein>
<evidence type="ECO:0000256" key="1">
    <source>
        <dbReference type="ARBA" id="ARBA00004141"/>
    </source>
</evidence>
<gene>
    <name evidence="6" type="ORF">MCMEM_1740</name>
</gene>
<evidence type="ECO:0000256" key="4">
    <source>
        <dbReference type="ARBA" id="ARBA00023136"/>
    </source>
</evidence>
<dbReference type="STRING" id="1434104.MCMEM_1740"/>
<sequence>MSGEIVDIIINPWVRTLIGLCLIGAVFMGAMTVVWFERKLSGDIQFRLGPKYVGPMG</sequence>
<accession>A0A0E3SSZ8</accession>
<evidence type="ECO:0000313" key="6">
    <source>
        <dbReference type="EMBL" id="AKB85793.1"/>
    </source>
</evidence>
<keyword evidence="2 5" id="KW-0812">Transmembrane</keyword>
<evidence type="ECO:0000256" key="5">
    <source>
        <dbReference type="SAM" id="Phobius"/>
    </source>
</evidence>
<evidence type="ECO:0000256" key="2">
    <source>
        <dbReference type="ARBA" id="ARBA00022692"/>
    </source>
</evidence>
<dbReference type="Proteomes" id="UP000033048">
    <property type="component" value="Chromosome"/>
</dbReference>
<dbReference type="HOGENOM" id="CLU_2985714_0_0_2"/>
<comment type="subcellular location">
    <subcellularLocation>
        <location evidence="1">Membrane</location>
        <topology evidence="1">Multi-pass membrane protein</topology>
    </subcellularLocation>
</comment>
<proteinExistence type="predicted"/>
<evidence type="ECO:0000313" key="7">
    <source>
        <dbReference type="Proteomes" id="UP000033048"/>
    </source>
</evidence>
<dbReference type="KEGG" id="mmet:MCMEM_1740"/>
<dbReference type="AlphaFoldDB" id="A0A0E3SSZ8"/>
<keyword evidence="7" id="KW-1185">Reference proteome</keyword>
<evidence type="ECO:0000256" key="3">
    <source>
        <dbReference type="ARBA" id="ARBA00022989"/>
    </source>
</evidence>
<keyword evidence="3 5" id="KW-1133">Transmembrane helix</keyword>
<reference evidence="6 7" key="1">
    <citation type="submission" date="2014-07" db="EMBL/GenBank/DDBJ databases">
        <title>Methanogenic archaea and the global carbon cycle.</title>
        <authorList>
            <person name="Henriksen J.R."/>
            <person name="Luke J."/>
            <person name="Reinhart S."/>
            <person name="Benedict M.N."/>
            <person name="Youngblut N.D."/>
            <person name="Metcalf M.E."/>
            <person name="Whitaker R.J."/>
            <person name="Metcalf W.W."/>
        </authorList>
    </citation>
    <scope>NUCLEOTIDE SEQUENCE [LARGE SCALE GENOMIC DNA]</scope>
    <source>
        <strain evidence="6 7">MM1</strain>
    </source>
</reference>
<feature type="transmembrane region" description="Helical" evidence="5">
    <location>
        <begin position="12"/>
        <end position="36"/>
    </location>
</feature>
<dbReference type="EMBL" id="CP009518">
    <property type="protein sequence ID" value="AKB85793.1"/>
    <property type="molecule type" value="Genomic_DNA"/>
</dbReference>